<name>A0ACB9PRG5_BAUVA</name>
<keyword evidence="2" id="KW-1185">Reference proteome</keyword>
<gene>
    <name evidence="1" type="ORF">L6164_005717</name>
</gene>
<sequence>MAFEGEEDDVVNFEDEDLEEGIGGMLEESFREGLRVINLEGNRFQFFFKNETEMKRVEGGHPWLFKNCLLRHQRWNRETLHDPNSFEMAPFWVQCRGVPLHCQTLSMARKFGEKMGKVLDVAMFELAQGSRWVLKFKAEVNISKPFRKGVWVMGPNKKKFWVDFKVERLPLLCSYCGITGHDMRFCTMASQEEEGGKKREGDWSDFKKVDHKGVRVYGEEKAKQKLKAQNPEAIELSANLIIRKLDSLSVKEKSNKSIESETNIAKEKNTDKEENGVEEIDGNSSDNEKAALRTSPENTQNQGYKEGSLKTLEYNRWQSIICEETNNGTTKGGKGQTMKHTEE</sequence>
<dbReference type="Proteomes" id="UP000828941">
    <property type="component" value="Chromosome 3"/>
</dbReference>
<accession>A0ACB9PRG5</accession>
<protein>
    <submittedName>
        <fullName evidence="1">Uncharacterized protein</fullName>
    </submittedName>
</protein>
<comment type="caution">
    <text evidence="1">The sequence shown here is derived from an EMBL/GenBank/DDBJ whole genome shotgun (WGS) entry which is preliminary data.</text>
</comment>
<evidence type="ECO:0000313" key="2">
    <source>
        <dbReference type="Proteomes" id="UP000828941"/>
    </source>
</evidence>
<dbReference type="EMBL" id="CM039428">
    <property type="protein sequence ID" value="KAI4351342.1"/>
    <property type="molecule type" value="Genomic_DNA"/>
</dbReference>
<evidence type="ECO:0000313" key="1">
    <source>
        <dbReference type="EMBL" id="KAI4351342.1"/>
    </source>
</evidence>
<proteinExistence type="predicted"/>
<organism evidence="1 2">
    <name type="scientific">Bauhinia variegata</name>
    <name type="common">Purple orchid tree</name>
    <name type="synonym">Phanera variegata</name>
    <dbReference type="NCBI Taxonomy" id="167791"/>
    <lineage>
        <taxon>Eukaryota</taxon>
        <taxon>Viridiplantae</taxon>
        <taxon>Streptophyta</taxon>
        <taxon>Embryophyta</taxon>
        <taxon>Tracheophyta</taxon>
        <taxon>Spermatophyta</taxon>
        <taxon>Magnoliopsida</taxon>
        <taxon>eudicotyledons</taxon>
        <taxon>Gunneridae</taxon>
        <taxon>Pentapetalae</taxon>
        <taxon>rosids</taxon>
        <taxon>fabids</taxon>
        <taxon>Fabales</taxon>
        <taxon>Fabaceae</taxon>
        <taxon>Cercidoideae</taxon>
        <taxon>Cercideae</taxon>
        <taxon>Bauhiniinae</taxon>
        <taxon>Bauhinia</taxon>
    </lineage>
</organism>
<reference evidence="1 2" key="1">
    <citation type="journal article" date="2022" name="DNA Res.">
        <title>Chromosomal-level genome assembly of the orchid tree Bauhinia variegata (Leguminosae; Cercidoideae) supports the allotetraploid origin hypothesis of Bauhinia.</title>
        <authorList>
            <person name="Zhong Y."/>
            <person name="Chen Y."/>
            <person name="Zheng D."/>
            <person name="Pang J."/>
            <person name="Liu Y."/>
            <person name="Luo S."/>
            <person name="Meng S."/>
            <person name="Qian L."/>
            <person name="Wei D."/>
            <person name="Dai S."/>
            <person name="Zhou R."/>
        </authorList>
    </citation>
    <scope>NUCLEOTIDE SEQUENCE [LARGE SCALE GENOMIC DNA]</scope>
    <source>
        <strain evidence="1">BV-YZ2020</strain>
    </source>
</reference>